<keyword evidence="3" id="KW-1185">Reference proteome</keyword>
<proteinExistence type="predicted"/>
<dbReference type="InterPro" id="IPR029903">
    <property type="entry name" value="RmlD-like-bd"/>
</dbReference>
<dbReference type="Proteomes" id="UP000256690">
    <property type="component" value="Unassembled WGS sequence"/>
</dbReference>
<organism evidence="2 3">
    <name type="scientific">Aspergillus mulundensis</name>
    <dbReference type="NCBI Taxonomy" id="1810919"/>
    <lineage>
        <taxon>Eukaryota</taxon>
        <taxon>Fungi</taxon>
        <taxon>Dikarya</taxon>
        <taxon>Ascomycota</taxon>
        <taxon>Pezizomycotina</taxon>
        <taxon>Eurotiomycetes</taxon>
        <taxon>Eurotiomycetidae</taxon>
        <taxon>Eurotiales</taxon>
        <taxon>Aspergillaceae</taxon>
        <taxon>Aspergillus</taxon>
        <taxon>Aspergillus subgen. Nidulantes</taxon>
    </lineage>
</organism>
<dbReference type="Gene3D" id="3.40.50.720">
    <property type="entry name" value="NAD(P)-binding Rossmann-like Domain"/>
    <property type="match status" value="1"/>
</dbReference>
<evidence type="ECO:0000313" key="3">
    <source>
        <dbReference type="Proteomes" id="UP000256690"/>
    </source>
</evidence>
<accession>A0A3D8R091</accession>
<feature type="domain" description="RmlD-like substrate binding" evidence="1">
    <location>
        <begin position="6"/>
        <end position="158"/>
    </location>
</feature>
<dbReference type="GO" id="GO:0048270">
    <property type="term" value="F:methionine adenosyltransferase regulator activity"/>
    <property type="evidence" value="ECO:0007669"/>
    <property type="project" value="TreeGrafter"/>
</dbReference>
<dbReference type="InterPro" id="IPR036291">
    <property type="entry name" value="NAD(P)-bd_dom_sf"/>
</dbReference>
<dbReference type="PANTHER" id="PTHR10491">
    <property type="entry name" value="DTDP-4-DEHYDRORHAMNOSE REDUCTASE"/>
    <property type="match status" value="1"/>
</dbReference>
<sequence length="292" mass="32760">MTPQPKILIWGKGGWIATHLKQLLERQIPEVEVAETAIRMENREAVLAELDRVKPTHVLNCAGKTGRPNVDWCESNKEAVIRSNVVGALNLTDCCYLRGVHVTHFATGCIYTYDEAHPIGGPGFKETDKPNFAGSFYSRTKGHFEQLASVYPSTLILRLRLPISDDLHPRCLITKITAYERVINIPNSVTVLHDLLPVAVRLALGSETGIYNFTSPGAVSHNEILEMYREIIDPAFRWENFTVEQMRHVVVAERSNCALDVSKLEAKAREFGIEISNAREAVRRSLERSKGL</sequence>
<dbReference type="EMBL" id="PVWQ01000012">
    <property type="protein sequence ID" value="RDW67472.1"/>
    <property type="molecule type" value="Genomic_DNA"/>
</dbReference>
<name>A0A3D8R091_9EURO</name>
<dbReference type="OrthoDB" id="16464at2759"/>
<evidence type="ECO:0000259" key="1">
    <source>
        <dbReference type="Pfam" id="PF04321"/>
    </source>
</evidence>
<evidence type="ECO:0000313" key="2">
    <source>
        <dbReference type="EMBL" id="RDW67472.1"/>
    </source>
</evidence>
<reference evidence="2 3" key="1">
    <citation type="journal article" date="2018" name="IMA Fungus">
        <title>IMA Genome-F 9: Draft genome sequence of Annulohypoxylon stygium, Aspergillus mulundensis, Berkeleyomyces basicola (syn. Thielaviopsis basicola), Ceratocystis smalleyi, two Cercospora beticola strains, Coleophoma cylindrospora, Fusarium fracticaudum, Phialophora cf. hyalina, and Morchella septimelata.</title>
        <authorList>
            <person name="Wingfield B.D."/>
            <person name="Bills G.F."/>
            <person name="Dong Y."/>
            <person name="Huang W."/>
            <person name="Nel W.J."/>
            <person name="Swalarsk-Parry B.S."/>
            <person name="Vaghefi N."/>
            <person name="Wilken P.M."/>
            <person name="An Z."/>
            <person name="de Beer Z.W."/>
            <person name="De Vos L."/>
            <person name="Chen L."/>
            <person name="Duong T.A."/>
            <person name="Gao Y."/>
            <person name="Hammerbacher A."/>
            <person name="Kikkert J.R."/>
            <person name="Li Y."/>
            <person name="Li H."/>
            <person name="Li K."/>
            <person name="Li Q."/>
            <person name="Liu X."/>
            <person name="Ma X."/>
            <person name="Naidoo K."/>
            <person name="Pethybridge S.J."/>
            <person name="Sun J."/>
            <person name="Steenkamp E.T."/>
            <person name="van der Nest M.A."/>
            <person name="van Wyk S."/>
            <person name="Wingfield M.J."/>
            <person name="Xiong C."/>
            <person name="Yue Q."/>
            <person name="Zhang X."/>
        </authorList>
    </citation>
    <scope>NUCLEOTIDE SEQUENCE [LARGE SCALE GENOMIC DNA]</scope>
    <source>
        <strain evidence="2 3">DSM 5745</strain>
    </source>
</reference>
<dbReference type="GO" id="GO:0006556">
    <property type="term" value="P:S-adenosylmethionine biosynthetic process"/>
    <property type="evidence" value="ECO:0007669"/>
    <property type="project" value="TreeGrafter"/>
</dbReference>
<dbReference type="STRING" id="1810919.A0A3D8R091"/>
<dbReference type="InterPro" id="IPR005913">
    <property type="entry name" value="dTDP_dehydrorham_reduct"/>
</dbReference>
<dbReference type="Pfam" id="PF04321">
    <property type="entry name" value="RmlD_sub_bind"/>
    <property type="match status" value="1"/>
</dbReference>
<dbReference type="GeneID" id="38119708"/>
<dbReference type="RefSeq" id="XP_026600440.1">
    <property type="nucleotide sequence ID" value="XM_026751354.1"/>
</dbReference>
<protein>
    <recommendedName>
        <fullName evidence="1">RmlD-like substrate binding domain-containing protein</fullName>
    </recommendedName>
</protein>
<comment type="caution">
    <text evidence="2">The sequence shown here is derived from an EMBL/GenBank/DDBJ whole genome shotgun (WGS) entry which is preliminary data.</text>
</comment>
<dbReference type="PANTHER" id="PTHR10491:SF4">
    <property type="entry name" value="METHIONINE ADENOSYLTRANSFERASE 2 SUBUNIT BETA"/>
    <property type="match status" value="1"/>
</dbReference>
<dbReference type="AlphaFoldDB" id="A0A3D8R091"/>
<dbReference type="GO" id="GO:0048269">
    <property type="term" value="C:methionine adenosyltransferase complex"/>
    <property type="evidence" value="ECO:0007669"/>
    <property type="project" value="TreeGrafter"/>
</dbReference>
<gene>
    <name evidence="2" type="ORF">DSM5745_09338</name>
</gene>
<dbReference type="SUPFAM" id="SSF51735">
    <property type="entry name" value="NAD(P)-binding Rossmann-fold domains"/>
    <property type="match status" value="1"/>
</dbReference>